<dbReference type="GO" id="GO:0007156">
    <property type="term" value="P:homophilic cell adhesion via plasma membrane adhesion molecules"/>
    <property type="evidence" value="ECO:0007669"/>
    <property type="project" value="InterPro"/>
</dbReference>
<reference evidence="2 3" key="1">
    <citation type="submission" date="2014-04" db="EMBL/GenBank/DDBJ databases">
        <title>Marinobacterium kochiensis sp. nov., isolated from sediment sample collected from Kochi backwaters in Kerala, India.</title>
        <authorList>
            <person name="Singh A."/>
            <person name="Pinnaka A.K."/>
        </authorList>
    </citation>
    <scope>NUCLEOTIDE SEQUENCE [LARGE SCALE GENOMIC DNA]</scope>
    <source>
        <strain evidence="2 3">AK27</strain>
    </source>
</reference>
<protein>
    <submittedName>
        <fullName evidence="2">T1SS secreted agglutinin RTX</fullName>
    </submittedName>
</protein>
<dbReference type="InterPro" id="IPR002126">
    <property type="entry name" value="Cadherin-like_dom"/>
</dbReference>
<organism evidence="2 3">
    <name type="scientific">Marinobacterium lacunae</name>
    <dbReference type="NCBI Taxonomy" id="1232683"/>
    <lineage>
        <taxon>Bacteria</taxon>
        <taxon>Pseudomonadati</taxon>
        <taxon>Pseudomonadota</taxon>
        <taxon>Gammaproteobacteria</taxon>
        <taxon>Oceanospirillales</taxon>
        <taxon>Oceanospirillaceae</taxon>
        <taxon>Marinobacterium</taxon>
    </lineage>
</organism>
<dbReference type="GO" id="GO:0005509">
    <property type="term" value="F:calcium ion binding"/>
    <property type="evidence" value="ECO:0007669"/>
    <property type="project" value="InterPro"/>
</dbReference>
<name>A0A081FWT1_9GAMM</name>
<evidence type="ECO:0000259" key="1">
    <source>
        <dbReference type="PROSITE" id="PS50268"/>
    </source>
</evidence>
<dbReference type="PATRIC" id="fig|1232683.4.peg.2822"/>
<dbReference type="eggNOG" id="COG2931">
    <property type="taxonomic scope" value="Bacteria"/>
</dbReference>
<feature type="domain" description="Cadherin" evidence="1">
    <location>
        <begin position="64"/>
        <end position="188"/>
    </location>
</feature>
<gene>
    <name evidence="2" type="ORF">ADIMK_2871</name>
</gene>
<keyword evidence="3" id="KW-1185">Reference proteome</keyword>
<dbReference type="Pfam" id="PF20579">
    <property type="entry name" value="LapA"/>
    <property type="match status" value="3"/>
</dbReference>
<evidence type="ECO:0000313" key="3">
    <source>
        <dbReference type="Proteomes" id="UP000028252"/>
    </source>
</evidence>
<dbReference type="PROSITE" id="PS50268">
    <property type="entry name" value="CADHERIN_2"/>
    <property type="match status" value="1"/>
</dbReference>
<proteinExistence type="predicted"/>
<evidence type="ECO:0000313" key="2">
    <source>
        <dbReference type="EMBL" id="KEA62986.1"/>
    </source>
</evidence>
<dbReference type="Proteomes" id="UP000028252">
    <property type="component" value="Unassembled WGS sequence"/>
</dbReference>
<dbReference type="STRING" id="1232683.ADIMK_2871"/>
<dbReference type="EMBL" id="JMQN01000042">
    <property type="protein sequence ID" value="KEA62986.1"/>
    <property type="molecule type" value="Genomic_DNA"/>
</dbReference>
<dbReference type="InterPro" id="IPR046779">
    <property type="entry name" value="LapA_adhesin_dom"/>
</dbReference>
<dbReference type="GO" id="GO:0016020">
    <property type="term" value="C:membrane"/>
    <property type="evidence" value="ECO:0007669"/>
    <property type="project" value="InterPro"/>
</dbReference>
<accession>A0A081FWT1</accession>
<dbReference type="AlphaFoldDB" id="A0A081FWT1"/>
<sequence>MDNAPQGAFSVTLDNGVVINFADGSLTGSSDPQPAQGEDPYVDGGSFNVSIASTSGGNYEDLDTSDTATITINDTIDTTTVTLDDVTVSEDGTITYTASVDNAPQGAFSVTLDNGVVINFLDGQTSGSSVAQPAQGEDVYIDAESFNVSIASTSGGNYEALDTSDTATVTINDTIDTSTVTLTATPSVNTGDTITYTATVSAMPLTTALVLTIVDENSVELGTITINPGETFGTLDVAAPETADTSYDASISAANGGEYEDLDISDTASTVVSETPVSSALLITNTNVNVQEVRVTIASEEGSNSTGVVEPTEVQGQEGSVLEFQDDVEFVAGETYTVTIEHVSGDPVILTDLSVSDQHGNVLDIFAGNAKLETGDTGSNTNFDGYIFNVTIGDNYASDPTDYSVSDPIGYEVLNGVLSLDTESNNSEFVLDFSELSLNGGENLFGDSVETIDISGKGTGEDNVVYLSATDVLELGDVGDNIINLIGDVDDVVNLVDQDGAGAGTWTQTASDATTTTYTYSDGVTDYATVVVENDLTTVLNTNSLDNS</sequence>
<comment type="caution">
    <text evidence="2">The sequence shown here is derived from an EMBL/GenBank/DDBJ whole genome shotgun (WGS) entry which is preliminary data.</text>
</comment>